<dbReference type="EMBL" id="LAZR01012246">
    <property type="protein sequence ID" value="KKM27844.1"/>
    <property type="molecule type" value="Genomic_DNA"/>
</dbReference>
<protein>
    <submittedName>
        <fullName evidence="1">Uncharacterized protein</fullName>
    </submittedName>
</protein>
<accession>A0A0F9J634</accession>
<dbReference type="InterPro" id="IPR019734">
    <property type="entry name" value="TPR_rpt"/>
</dbReference>
<dbReference type="SUPFAM" id="SSF48452">
    <property type="entry name" value="TPR-like"/>
    <property type="match status" value="1"/>
</dbReference>
<comment type="caution">
    <text evidence="1">The sequence shown here is derived from an EMBL/GenBank/DDBJ whole genome shotgun (WGS) entry which is preliminary data.</text>
</comment>
<organism evidence="1">
    <name type="scientific">marine sediment metagenome</name>
    <dbReference type="NCBI Taxonomy" id="412755"/>
    <lineage>
        <taxon>unclassified sequences</taxon>
        <taxon>metagenomes</taxon>
        <taxon>ecological metagenomes</taxon>
    </lineage>
</organism>
<name>A0A0F9J634_9ZZZZ</name>
<gene>
    <name evidence="1" type="ORF">LCGC14_1570630</name>
</gene>
<dbReference type="InterPro" id="IPR011990">
    <property type="entry name" value="TPR-like_helical_dom_sf"/>
</dbReference>
<dbReference type="InterPro" id="IPR036390">
    <property type="entry name" value="WH_DNA-bd_sf"/>
</dbReference>
<proteinExistence type="predicted"/>
<dbReference type="PROSITE" id="PS50005">
    <property type="entry name" value="TPR"/>
    <property type="match status" value="1"/>
</dbReference>
<reference evidence="1" key="1">
    <citation type="journal article" date="2015" name="Nature">
        <title>Complex archaea that bridge the gap between prokaryotes and eukaryotes.</title>
        <authorList>
            <person name="Spang A."/>
            <person name="Saw J.H."/>
            <person name="Jorgensen S.L."/>
            <person name="Zaremba-Niedzwiedzka K."/>
            <person name="Martijn J."/>
            <person name="Lind A.E."/>
            <person name="van Eijk R."/>
            <person name="Schleper C."/>
            <person name="Guy L."/>
            <person name="Ettema T.J."/>
        </authorList>
    </citation>
    <scope>NUCLEOTIDE SEQUENCE</scope>
</reference>
<dbReference type="AlphaFoldDB" id="A0A0F9J634"/>
<dbReference type="Gene3D" id="1.25.40.10">
    <property type="entry name" value="Tetratricopeptide repeat domain"/>
    <property type="match status" value="1"/>
</dbReference>
<dbReference type="SUPFAM" id="SSF46785">
    <property type="entry name" value="Winged helix' DNA-binding domain"/>
    <property type="match status" value="1"/>
</dbReference>
<sequence>MSDIVYPPEQVFSPKIEKKDFELIILWMLNNNDSCEWSDFTKPPLEFRLSTLSKYLSILKSKGFVDNYARGHYKIKQEGKKRFHEKIKVTSKKKKLNYPPRVITRRRNYDHWILWMVYNNNYCKWSSFLEPPLSINQSSLSKTLNLLIDQNFIKKDENKEYRITRSGKIEYSNMLQTYDLDRQSILDDETKRIEDVTIRTTDFFNKYNIEGEDIQFRFLSNVLKLDYTRVEKMLIDEEDFDKIVLFISMNHPDQYPDYVSTEEFSTEYEIEIETLNYYVLEIVDKQFLQIKFFKLTDPPDSHYYFQENERLEIILRAITEDYITKYTYLNKLFSRTVDLTSTINQILVDACDILFDSGLKGSVKEFLPKYIKYLAFKIEAKKEFKEANDKLEGIIWQDIPEIFQSGSFEILEDQYEKEIKKLNINIKKDPENLDLYNSKLSILIYYNRYDDALDLLDEMFEIFPDKEKGIKMKKASILKSMKELDAGLDIINDLSERYPEDNDFLNYKAYWLQYLGKREEALEIIQDLVDRIPDNGMYHDTYGEILMYFEEYEEATKEFQNALELVSEDWYIYQTYIKLGICYKELEIYDLAKENLLKGKSLTSEQTFDPETQQKWLAIADLFILQIEQFL</sequence>
<evidence type="ECO:0000313" key="1">
    <source>
        <dbReference type="EMBL" id="KKM27844.1"/>
    </source>
</evidence>